<dbReference type="Pfam" id="PF09586">
    <property type="entry name" value="YfhO"/>
    <property type="match status" value="1"/>
</dbReference>
<dbReference type="PANTHER" id="PTHR38454:SF1">
    <property type="entry name" value="INTEGRAL MEMBRANE PROTEIN"/>
    <property type="match status" value="1"/>
</dbReference>
<reference evidence="2 3" key="1">
    <citation type="submission" date="2016-05" db="EMBL/GenBank/DDBJ databases">
        <title>Complete Genome and Methylome Analysis of Psychrotrophic Bacterial Isolates from Antarctic Lake Untersee.</title>
        <authorList>
            <person name="Fomenkov A."/>
            <person name="Akimov V.N."/>
            <person name="Vasilyeva L.V."/>
            <person name="Andersen D."/>
            <person name="Vincze T."/>
            <person name="Roberts R.J."/>
        </authorList>
    </citation>
    <scope>NUCLEOTIDE SEQUENCE [LARGE SCALE GENOMIC DNA]</scope>
    <source>
        <strain evidence="2 3">U14-5</strain>
    </source>
</reference>
<feature type="transmembrane region" description="Helical" evidence="1">
    <location>
        <begin position="344"/>
        <end position="361"/>
    </location>
</feature>
<feature type="transmembrane region" description="Helical" evidence="1">
    <location>
        <begin position="281"/>
        <end position="301"/>
    </location>
</feature>
<keyword evidence="1" id="KW-0812">Transmembrane</keyword>
<dbReference type="PANTHER" id="PTHR38454">
    <property type="entry name" value="INTEGRAL MEMBRANE PROTEIN-RELATED"/>
    <property type="match status" value="1"/>
</dbReference>
<evidence type="ECO:0000313" key="2">
    <source>
        <dbReference type="EMBL" id="APT46497.1"/>
    </source>
</evidence>
<dbReference type="RefSeq" id="WP_075622595.1">
    <property type="nucleotide sequence ID" value="NZ_CP015607.1"/>
</dbReference>
<organism evidence="2 3">
    <name type="scientific">Bacillus safensis</name>
    <dbReference type="NCBI Taxonomy" id="561879"/>
    <lineage>
        <taxon>Bacteria</taxon>
        <taxon>Bacillati</taxon>
        <taxon>Bacillota</taxon>
        <taxon>Bacilli</taxon>
        <taxon>Bacillales</taxon>
        <taxon>Bacillaceae</taxon>
        <taxon>Bacillus</taxon>
    </lineage>
</organism>
<keyword evidence="1" id="KW-1133">Transmembrane helix</keyword>
<proteinExistence type="predicted"/>
<dbReference type="EMBL" id="CP015607">
    <property type="protein sequence ID" value="APT46497.1"/>
    <property type="molecule type" value="Genomic_DNA"/>
</dbReference>
<feature type="transmembrane region" description="Helical" evidence="1">
    <location>
        <begin position="138"/>
        <end position="157"/>
    </location>
</feature>
<evidence type="ECO:0000313" key="3">
    <source>
        <dbReference type="Proteomes" id="UP000185426"/>
    </source>
</evidence>
<feature type="transmembrane region" description="Helical" evidence="1">
    <location>
        <begin position="373"/>
        <end position="390"/>
    </location>
</feature>
<evidence type="ECO:0000256" key="1">
    <source>
        <dbReference type="SAM" id="Phobius"/>
    </source>
</evidence>
<feature type="transmembrane region" description="Helical" evidence="1">
    <location>
        <begin position="396"/>
        <end position="414"/>
    </location>
</feature>
<sequence>MMKRRWIMIGMCLILALLGHSFFLYEYTQGRYMTGDGDGISQMLPFKKLLYDEYVKGNFFYSYQFGLGGGTYTQLGYYFTTSTVFMVTVAVVWLMNALHLIQSTDIHFWANAVIWLSVIKLTLILFIAYRVLLSMVQHRLSALTGAAIYGLSIVYFRHQTFWEFFTDSMMWLPLLVLGVERIFKTGKPAWFIVACSLMLINNFYFAYIHFIFLAIYLVFRYIIKLRSEEHGWKVFWTLAVSTLLSFGISAAFFVPSVYGFLNNIRPPYDQSIPWFNLHDHLLFASRVYLLPLIFLICMFLVPLYRNRWFFMFTSISVLLIVFHYSPKMASVFNGFSAPQYRFEYILAFTVGAVVAITIKHLSQIEWKWKKRAVLGAWIVFLLAVILSERAKGNMDVVVFTGIGLLVISLFFLVIHAEKRQHLRLFSAVLIVVSLLTAGVYQQGYLSERSNIKSVSDTYLNSEAYAGHEQMKLIQQIQSRSSIDPLARIDWMNGVRNNTPLFEGFQGMSAYSSILNQHLLNFYWNDLQIDMGRESVSRYATMGDRANLYSLTYGKYYMRERAMPYSLPAYFKPILESEHYKVYENTRPLPFARTTSTVYSKESLKNASALDREHAMLQGVILDKKGNAEIEHAPDRVKDTNIHTEQAIYEQGVLDVYGKTGGLNITLPDDMARAGDVYVSFYVKRTDRNEGFQLSVDNYFTSRKSNTSIYKTGVNEVTIRVPAEKILSIRVPKGTYELDQLKLYQEPYRILEKAYEKEKQDDGSQQVKLENNRFTISYDNKRGDDYMVLPVPYEKGWELTVNGQQTDIEQANYAFIGFPIEKGKNEIVLTYYPPYIRILALISLVSLIGAILYARRKHKKHHFSS</sequence>
<feature type="transmembrane region" description="Helical" evidence="1">
    <location>
        <begin position="189"/>
        <end position="222"/>
    </location>
</feature>
<dbReference type="AlphaFoldDB" id="A0A1L6ZJ09"/>
<name>A0A1L6ZJ09_BACIA</name>
<keyword evidence="1" id="KW-0472">Membrane</keyword>
<feature type="transmembrane region" description="Helical" evidence="1">
    <location>
        <begin position="308"/>
        <end position="324"/>
    </location>
</feature>
<feature type="transmembrane region" description="Helical" evidence="1">
    <location>
        <begin position="834"/>
        <end position="853"/>
    </location>
</feature>
<gene>
    <name evidence="2" type="ORF">BSA145_11835</name>
</gene>
<feature type="transmembrane region" description="Helical" evidence="1">
    <location>
        <begin position="75"/>
        <end position="96"/>
    </location>
</feature>
<evidence type="ECO:0008006" key="4">
    <source>
        <dbReference type="Google" id="ProtNLM"/>
    </source>
</evidence>
<accession>A0A1L6ZJ09</accession>
<feature type="transmembrane region" description="Helical" evidence="1">
    <location>
        <begin position="7"/>
        <end position="25"/>
    </location>
</feature>
<dbReference type="InterPro" id="IPR018580">
    <property type="entry name" value="Uncharacterised_YfhO"/>
</dbReference>
<feature type="transmembrane region" description="Helical" evidence="1">
    <location>
        <begin position="108"/>
        <end position="132"/>
    </location>
</feature>
<feature type="transmembrane region" description="Helical" evidence="1">
    <location>
        <begin position="234"/>
        <end position="261"/>
    </location>
</feature>
<dbReference type="Proteomes" id="UP000185426">
    <property type="component" value="Chromosome"/>
</dbReference>
<protein>
    <recommendedName>
        <fullName evidence="4">YfhO family protein</fullName>
    </recommendedName>
</protein>
<feature type="transmembrane region" description="Helical" evidence="1">
    <location>
        <begin position="421"/>
        <end position="440"/>
    </location>
</feature>